<feature type="compositionally biased region" description="Low complexity" evidence="1">
    <location>
        <begin position="56"/>
        <end position="81"/>
    </location>
</feature>
<evidence type="ECO:0000256" key="1">
    <source>
        <dbReference type="SAM" id="MobiDB-lite"/>
    </source>
</evidence>
<evidence type="ECO:0000313" key="2">
    <source>
        <dbReference type="EMBL" id="CAA9237389.1"/>
    </source>
</evidence>
<feature type="non-terminal residue" evidence="2">
    <location>
        <position position="1"/>
    </location>
</feature>
<feature type="non-terminal residue" evidence="2">
    <location>
        <position position="205"/>
    </location>
</feature>
<feature type="compositionally biased region" description="Pro residues" evidence="1">
    <location>
        <begin position="31"/>
        <end position="44"/>
    </location>
</feature>
<accession>A0A6J4HZH9</accession>
<feature type="region of interest" description="Disordered" evidence="1">
    <location>
        <begin position="1"/>
        <end position="205"/>
    </location>
</feature>
<gene>
    <name evidence="2" type="ORF">AVDCRST_MAG27-1371</name>
</gene>
<feature type="compositionally biased region" description="Basic residues" evidence="1">
    <location>
        <begin position="45"/>
        <end position="55"/>
    </location>
</feature>
<reference evidence="2" key="1">
    <citation type="submission" date="2020-02" db="EMBL/GenBank/DDBJ databases">
        <authorList>
            <person name="Meier V. D."/>
        </authorList>
    </citation>
    <scope>NUCLEOTIDE SEQUENCE</scope>
    <source>
        <strain evidence="2">AVDCRST_MAG27</strain>
    </source>
</reference>
<sequence>ALDQPQPRFGRRRRACPCRAGRRIPGAGPADRPPSRPAGRPPPRPPHRPARHRLRALLAADPRPLRPAGAGARARLRPGAACPRHLCRAGPVAGARHRPRRRATRRVGCGRGHGPHPPPAPVPRGAAAGDAGAAGRVARRLRHPRLGGNRRRLYQRRRPRHADPHRPRPGPYREDPGRRRPRHSHGPADRCGPRRRAAPPAGEPL</sequence>
<feature type="compositionally biased region" description="Basic residues" evidence="1">
    <location>
        <begin position="137"/>
        <end position="160"/>
    </location>
</feature>
<name>A0A6J4HZH9_9PROT</name>
<feature type="compositionally biased region" description="Basic residues" evidence="1">
    <location>
        <begin position="9"/>
        <end position="22"/>
    </location>
</feature>
<proteinExistence type="predicted"/>
<dbReference type="AlphaFoldDB" id="A0A6J4HZH9"/>
<organism evidence="2">
    <name type="scientific">uncultured Craurococcus sp</name>
    <dbReference type="NCBI Taxonomy" id="1135998"/>
    <lineage>
        <taxon>Bacteria</taxon>
        <taxon>Pseudomonadati</taxon>
        <taxon>Pseudomonadota</taxon>
        <taxon>Alphaproteobacteria</taxon>
        <taxon>Acetobacterales</taxon>
        <taxon>Acetobacteraceae</taxon>
        <taxon>Craurococcus</taxon>
        <taxon>environmental samples</taxon>
    </lineage>
</organism>
<protein>
    <submittedName>
        <fullName evidence="2">Uncharacterized protein</fullName>
    </submittedName>
</protein>
<feature type="compositionally biased region" description="Basic residues" evidence="1">
    <location>
        <begin position="95"/>
        <end position="105"/>
    </location>
</feature>
<feature type="compositionally biased region" description="Low complexity" evidence="1">
    <location>
        <begin position="123"/>
        <end position="136"/>
    </location>
</feature>
<feature type="compositionally biased region" description="Basic and acidic residues" evidence="1">
    <location>
        <begin position="161"/>
        <end position="178"/>
    </location>
</feature>
<dbReference type="EMBL" id="CADCTD010000050">
    <property type="protein sequence ID" value="CAA9237389.1"/>
    <property type="molecule type" value="Genomic_DNA"/>
</dbReference>